<proteinExistence type="predicted"/>
<name>A0A9P3EFY3_PSEA0</name>
<dbReference type="EMBL" id="BMZW01000106">
    <property type="protein sequence ID" value="GFZ63409.1"/>
    <property type="molecule type" value="Genomic_DNA"/>
</dbReference>
<protein>
    <recommendedName>
        <fullName evidence="3">Transcriptional regulator, TetR family</fullName>
    </recommendedName>
</protein>
<dbReference type="InterPro" id="IPR036271">
    <property type="entry name" value="Tet_transcr_reg_TetR-rel_C_sf"/>
</dbReference>
<dbReference type="SUPFAM" id="SSF48498">
    <property type="entry name" value="Tetracyclin repressor-like, C-terminal domain"/>
    <property type="match status" value="1"/>
</dbReference>
<comment type="caution">
    <text evidence="1">The sequence shown here is derived from an EMBL/GenBank/DDBJ whole genome shotgun (WGS) entry which is preliminary data.</text>
</comment>
<accession>A0A9P3EFY3</accession>
<evidence type="ECO:0008006" key="3">
    <source>
        <dbReference type="Google" id="ProtNLM"/>
    </source>
</evidence>
<dbReference type="AlphaFoldDB" id="A0A9P3EFY3"/>
<dbReference type="Proteomes" id="UP000630864">
    <property type="component" value="Unassembled WGS sequence"/>
</dbReference>
<organism evidence="1 2">
    <name type="scientific">Pseudomonas amygdali pv. eriobotryae</name>
    <dbReference type="NCBI Taxonomy" id="129137"/>
    <lineage>
        <taxon>Bacteria</taxon>
        <taxon>Pseudomonadati</taxon>
        <taxon>Pseudomonadota</taxon>
        <taxon>Gammaproteobacteria</taxon>
        <taxon>Pseudomonadales</taxon>
        <taxon>Pseudomonadaceae</taxon>
        <taxon>Pseudomonas</taxon>
        <taxon>Pseudomonas amygdali</taxon>
    </lineage>
</organism>
<sequence length="55" mass="6180">MCISSFMAAEFEDLPDQVSKEVKAFADVNVKWLADVLADSKWGDTKSCERRARAI</sequence>
<reference evidence="1" key="1">
    <citation type="submission" date="2020-09" db="EMBL/GenBank/DDBJ databases">
        <title>Pseudomonas syringae pv. eriobotryae genome sequence causing loquat canker disease.</title>
        <authorList>
            <person name="Fukuda S."/>
            <person name="Tashiro H."/>
            <person name="Nagano Y."/>
        </authorList>
    </citation>
    <scope>NUCLEOTIDE SEQUENCE</scope>
    <source>
        <strain evidence="1">AM001</strain>
    </source>
</reference>
<evidence type="ECO:0000313" key="1">
    <source>
        <dbReference type="EMBL" id="GFZ63409.1"/>
    </source>
</evidence>
<gene>
    <name evidence="1" type="ORF">PSE10A_59200</name>
</gene>
<evidence type="ECO:0000313" key="2">
    <source>
        <dbReference type="Proteomes" id="UP000630864"/>
    </source>
</evidence>